<keyword evidence="3" id="KW-0812">Transmembrane</keyword>
<accession>A0A7U2ICR6</accession>
<dbReference type="AlphaFoldDB" id="A0A7U2ICR6"/>
<keyword evidence="3" id="KW-0472">Membrane</keyword>
<dbReference type="GO" id="GO:0052689">
    <property type="term" value="F:carboxylic ester hydrolase activity"/>
    <property type="evidence" value="ECO:0007669"/>
    <property type="project" value="UniProtKB-ARBA"/>
</dbReference>
<evidence type="ECO:0000313" key="6">
    <source>
        <dbReference type="Proteomes" id="UP000663193"/>
    </source>
</evidence>
<evidence type="ECO:0000256" key="3">
    <source>
        <dbReference type="SAM" id="Phobius"/>
    </source>
</evidence>
<dbReference type="Proteomes" id="UP000663193">
    <property type="component" value="Chromosome 22"/>
</dbReference>
<dbReference type="InterPro" id="IPR000675">
    <property type="entry name" value="Cutinase/axe"/>
</dbReference>
<dbReference type="PANTHER" id="PTHR33630:SF13">
    <property type="entry name" value="ACETYLXYLAN ESTERASE"/>
    <property type="match status" value="1"/>
</dbReference>
<dbReference type="Pfam" id="PF01083">
    <property type="entry name" value="Cutinase"/>
    <property type="match status" value="1"/>
</dbReference>
<evidence type="ECO:0000256" key="4">
    <source>
        <dbReference type="SAM" id="SignalP"/>
    </source>
</evidence>
<evidence type="ECO:0000256" key="2">
    <source>
        <dbReference type="ARBA" id="ARBA00023157"/>
    </source>
</evidence>
<evidence type="ECO:0000256" key="1">
    <source>
        <dbReference type="ARBA" id="ARBA00022801"/>
    </source>
</evidence>
<dbReference type="SMART" id="SM01110">
    <property type="entry name" value="Cutinase"/>
    <property type="match status" value="1"/>
</dbReference>
<protein>
    <recommendedName>
        <fullName evidence="7">Cutinase</fullName>
    </recommendedName>
</protein>
<dbReference type="InterPro" id="IPR029058">
    <property type="entry name" value="AB_hydrolase_fold"/>
</dbReference>
<name>A0A7U2ICR6_PHANO</name>
<proteinExistence type="predicted"/>
<dbReference type="Gene3D" id="3.40.50.1820">
    <property type="entry name" value="alpha/beta hydrolase"/>
    <property type="match status" value="1"/>
</dbReference>
<dbReference type="SUPFAM" id="SSF53474">
    <property type="entry name" value="alpha/beta-Hydrolases"/>
    <property type="match status" value="1"/>
</dbReference>
<evidence type="ECO:0000313" key="5">
    <source>
        <dbReference type="EMBL" id="QRD07390.1"/>
    </source>
</evidence>
<feature type="chain" id="PRO_5030980413" description="Cutinase" evidence="4">
    <location>
        <begin position="24"/>
        <end position="333"/>
    </location>
</feature>
<dbReference type="PANTHER" id="PTHR33630">
    <property type="entry name" value="CUTINASE RV1984C-RELATED-RELATED"/>
    <property type="match status" value="1"/>
</dbReference>
<dbReference type="OrthoDB" id="2586582at2759"/>
<feature type="transmembrane region" description="Helical" evidence="3">
    <location>
        <begin position="310"/>
        <end position="331"/>
    </location>
</feature>
<keyword evidence="1" id="KW-0378">Hydrolase</keyword>
<dbReference type="EMBL" id="CP069044">
    <property type="protein sequence ID" value="QRD07390.1"/>
    <property type="molecule type" value="Genomic_DNA"/>
</dbReference>
<evidence type="ECO:0008006" key="7">
    <source>
        <dbReference type="Google" id="ProtNLM"/>
    </source>
</evidence>
<keyword evidence="2" id="KW-1015">Disulfide bond</keyword>
<dbReference type="VEuPathDB" id="FungiDB:JI435_132160"/>
<sequence length="333" mass="34864">MKAVLSTLALIATVAVAQQRCDAEYPETYCNTTEIVSFQTSDCKPFHVFIVRGSDEPYPGRQGNVSSQVCASLGKDQCGFENIEYPAKSTAWGKEEWCKSASKGASGGQAQVKAYSEKCPKSKLILFGFSQGASVAQDILGGGGGHVFECDQDTNPALESSIGDKFIAAVTFGAVARSRDQNYTIGDGKSFDGTRARTTEQLSALSKYSDRLSDYCHHGDPICAVGSEPVDVAQHLDYFILHNEEVVKWVTEKAKASSPKVSFSTSMAIAKSAAVPTPTPSIIASNTLAATDSSEAPVSAQTGETAATGAAGGLSVAYAPIVALAVAALLFTA</sequence>
<keyword evidence="4" id="KW-0732">Signal</keyword>
<organism evidence="5 6">
    <name type="scientific">Phaeosphaeria nodorum (strain SN15 / ATCC MYA-4574 / FGSC 10173)</name>
    <name type="common">Glume blotch fungus</name>
    <name type="synonym">Parastagonospora nodorum</name>
    <dbReference type="NCBI Taxonomy" id="321614"/>
    <lineage>
        <taxon>Eukaryota</taxon>
        <taxon>Fungi</taxon>
        <taxon>Dikarya</taxon>
        <taxon>Ascomycota</taxon>
        <taxon>Pezizomycotina</taxon>
        <taxon>Dothideomycetes</taxon>
        <taxon>Pleosporomycetidae</taxon>
        <taxon>Pleosporales</taxon>
        <taxon>Pleosporineae</taxon>
        <taxon>Phaeosphaeriaceae</taxon>
        <taxon>Parastagonospora</taxon>
    </lineage>
</organism>
<keyword evidence="6" id="KW-1185">Reference proteome</keyword>
<gene>
    <name evidence="5" type="ORF">JI435_132160</name>
</gene>
<feature type="signal peptide" evidence="4">
    <location>
        <begin position="1"/>
        <end position="23"/>
    </location>
</feature>
<keyword evidence="3" id="KW-1133">Transmembrane helix</keyword>
<reference evidence="6" key="1">
    <citation type="journal article" date="2021" name="BMC Genomics">
        <title>Chromosome-level genome assembly and manually-curated proteome of model necrotroph Parastagonospora nodorum Sn15 reveals a genome-wide trove of candidate effector homologs, and redundancy of virulence-related functions within an accessory chromosome.</title>
        <authorList>
            <person name="Bertazzoni S."/>
            <person name="Jones D.A.B."/>
            <person name="Phan H.T."/>
            <person name="Tan K.-C."/>
            <person name="Hane J.K."/>
        </authorList>
    </citation>
    <scope>NUCLEOTIDE SEQUENCE [LARGE SCALE GENOMIC DNA]</scope>
    <source>
        <strain evidence="6">SN15 / ATCC MYA-4574 / FGSC 10173)</strain>
    </source>
</reference>